<reference evidence="11" key="1">
    <citation type="journal article" date="2013" name="Proc. Natl. Acad. Sci. U.S.A.">
        <title>Improving the coverage of the cyanobacterial phylum using diversity-driven genome sequencing.</title>
        <authorList>
            <person name="Shih P.M."/>
            <person name="Wu D."/>
            <person name="Latifi A."/>
            <person name="Axen S.D."/>
            <person name="Fewer D.P."/>
            <person name="Talla E."/>
            <person name="Calteau A."/>
            <person name="Cai F."/>
            <person name="Tandeau de Marsac N."/>
            <person name="Rippka R."/>
            <person name="Herdman M."/>
            <person name="Sivonen K."/>
            <person name="Coursin T."/>
            <person name="Laurent T."/>
            <person name="Goodwin L."/>
            <person name="Nolan M."/>
            <person name="Davenport K.W."/>
            <person name="Han C.S."/>
            <person name="Rubin E.M."/>
            <person name="Eisen J.A."/>
            <person name="Woyke T."/>
            <person name="Gugger M."/>
            <person name="Kerfeld C.A."/>
        </authorList>
    </citation>
    <scope>NUCLEOTIDE SEQUENCE [LARGE SCALE GENOMIC DNA]</scope>
    <source>
        <strain evidence="11">ATCC 29371 / PCC 7437</strain>
    </source>
</reference>
<feature type="transmembrane region" description="Helical" evidence="7">
    <location>
        <begin position="294"/>
        <end position="312"/>
    </location>
</feature>
<feature type="domain" description="ABC transmembrane type-1" evidence="9">
    <location>
        <begin position="19"/>
        <end position="324"/>
    </location>
</feature>
<keyword evidence="3" id="KW-0547">Nucleotide-binding</keyword>
<dbReference type="EC" id="3.6.3.44" evidence="10"/>
<dbReference type="PROSITE" id="PS50929">
    <property type="entry name" value="ABC_TM1F"/>
    <property type="match status" value="1"/>
</dbReference>
<accession>K9XVK7</accession>
<feature type="domain" description="ABC transporter" evidence="8">
    <location>
        <begin position="358"/>
        <end position="593"/>
    </location>
</feature>
<dbReference type="PROSITE" id="PS00211">
    <property type="entry name" value="ABC_TRANSPORTER_1"/>
    <property type="match status" value="1"/>
</dbReference>
<dbReference type="eggNOG" id="COG1132">
    <property type="taxonomic scope" value="Bacteria"/>
</dbReference>
<dbReference type="GO" id="GO:0034040">
    <property type="term" value="F:ATPase-coupled lipid transmembrane transporter activity"/>
    <property type="evidence" value="ECO:0007669"/>
    <property type="project" value="TreeGrafter"/>
</dbReference>
<dbReference type="AlphaFoldDB" id="K9XVK7"/>
<keyword evidence="2 7" id="KW-0812">Transmembrane</keyword>
<dbReference type="GO" id="GO:0016887">
    <property type="term" value="F:ATP hydrolysis activity"/>
    <property type="evidence" value="ECO:0007669"/>
    <property type="project" value="InterPro"/>
</dbReference>
<dbReference type="Pfam" id="PF00005">
    <property type="entry name" value="ABC_tran"/>
    <property type="match status" value="1"/>
</dbReference>
<gene>
    <name evidence="10" type="ordered locus">Sta7437_3119</name>
</gene>
<evidence type="ECO:0000313" key="11">
    <source>
        <dbReference type="Proteomes" id="UP000010473"/>
    </source>
</evidence>
<dbReference type="Gene3D" id="3.40.50.300">
    <property type="entry name" value="P-loop containing nucleotide triphosphate hydrolases"/>
    <property type="match status" value="1"/>
</dbReference>
<dbReference type="SUPFAM" id="SSF90123">
    <property type="entry name" value="ABC transporter transmembrane region"/>
    <property type="match status" value="1"/>
</dbReference>
<dbReference type="PANTHER" id="PTHR24221">
    <property type="entry name" value="ATP-BINDING CASSETTE SUB-FAMILY B"/>
    <property type="match status" value="1"/>
</dbReference>
<keyword evidence="6 7" id="KW-0472">Membrane</keyword>
<dbReference type="CDD" id="cd03251">
    <property type="entry name" value="ABCC_MsbA"/>
    <property type="match status" value="1"/>
</dbReference>
<dbReference type="SMART" id="SM00382">
    <property type="entry name" value="AAA"/>
    <property type="match status" value="1"/>
</dbReference>
<dbReference type="Pfam" id="PF00664">
    <property type="entry name" value="ABC_membrane"/>
    <property type="match status" value="1"/>
</dbReference>
<keyword evidence="5 7" id="KW-1133">Transmembrane helix</keyword>
<dbReference type="EMBL" id="CP003653">
    <property type="protein sequence ID" value="AFZ36630.1"/>
    <property type="molecule type" value="Genomic_DNA"/>
</dbReference>
<evidence type="ECO:0000256" key="4">
    <source>
        <dbReference type="ARBA" id="ARBA00022840"/>
    </source>
</evidence>
<dbReference type="KEGG" id="scs:Sta7437_3119"/>
<dbReference type="InterPro" id="IPR003439">
    <property type="entry name" value="ABC_transporter-like_ATP-bd"/>
</dbReference>
<dbReference type="FunFam" id="3.40.50.300:FF:000218">
    <property type="entry name" value="Multidrug ABC transporter ATP-binding protein"/>
    <property type="match status" value="1"/>
</dbReference>
<dbReference type="InterPro" id="IPR017871">
    <property type="entry name" value="ABC_transporter-like_CS"/>
</dbReference>
<dbReference type="InterPro" id="IPR027417">
    <property type="entry name" value="P-loop_NTPase"/>
</dbReference>
<comment type="subcellular location">
    <subcellularLocation>
        <location evidence="1">Cell membrane</location>
        <topology evidence="1">Multi-pass membrane protein</topology>
    </subcellularLocation>
</comment>
<proteinExistence type="predicted"/>
<name>K9XVK7_STAC7</name>
<feature type="transmembrane region" description="Helical" evidence="7">
    <location>
        <begin position="78"/>
        <end position="105"/>
    </location>
</feature>
<dbReference type="Gene3D" id="1.20.1560.10">
    <property type="entry name" value="ABC transporter type 1, transmembrane domain"/>
    <property type="match status" value="1"/>
</dbReference>
<keyword evidence="10" id="KW-0378">Hydrolase</keyword>
<dbReference type="InterPro" id="IPR003593">
    <property type="entry name" value="AAA+_ATPase"/>
</dbReference>
<protein>
    <submittedName>
        <fullName evidence="10">Xenobiotic-transporting ATPase</fullName>
        <ecNumber evidence="10">3.6.3.44</ecNumber>
    </submittedName>
</protein>
<dbReference type="OrthoDB" id="9762790at2"/>
<dbReference type="GO" id="GO:0005886">
    <property type="term" value="C:plasma membrane"/>
    <property type="evidence" value="ECO:0007669"/>
    <property type="project" value="UniProtKB-SubCell"/>
</dbReference>
<dbReference type="PATRIC" id="fig|111780.3.peg.3239"/>
<keyword evidence="4" id="KW-0067">ATP-binding</keyword>
<dbReference type="PROSITE" id="PS50893">
    <property type="entry name" value="ABC_TRANSPORTER_2"/>
    <property type="match status" value="1"/>
</dbReference>
<dbReference type="STRING" id="111780.Sta7437_3119"/>
<evidence type="ECO:0000256" key="5">
    <source>
        <dbReference type="ARBA" id="ARBA00022989"/>
    </source>
</evidence>
<dbReference type="InterPro" id="IPR039421">
    <property type="entry name" value="Type_1_exporter"/>
</dbReference>
<evidence type="ECO:0000256" key="6">
    <source>
        <dbReference type="ARBA" id="ARBA00023136"/>
    </source>
</evidence>
<dbReference type="GO" id="GO:0140359">
    <property type="term" value="F:ABC-type transporter activity"/>
    <property type="evidence" value="ECO:0007669"/>
    <property type="project" value="InterPro"/>
</dbReference>
<evidence type="ECO:0000256" key="1">
    <source>
        <dbReference type="ARBA" id="ARBA00004651"/>
    </source>
</evidence>
<evidence type="ECO:0000259" key="9">
    <source>
        <dbReference type="PROSITE" id="PS50929"/>
    </source>
</evidence>
<feature type="transmembrane region" description="Helical" evidence="7">
    <location>
        <begin position="156"/>
        <end position="176"/>
    </location>
</feature>
<dbReference type="PANTHER" id="PTHR24221:SF654">
    <property type="entry name" value="ATP-BINDING CASSETTE SUB-FAMILY B MEMBER 6"/>
    <property type="match status" value="1"/>
</dbReference>
<feature type="transmembrane region" description="Helical" evidence="7">
    <location>
        <begin position="270"/>
        <end position="288"/>
    </location>
</feature>
<sequence>MSSRKFILSIAREQPLLIVATVVFSLASAIFNGVGTALIIPILIVFLGEKNTLEFPGQPPLLNKFFALFDRFEDQEKLIVMIVVVVMTIILKNVTNFISSLIGNYSAKNLVRNMRTSGLRILLDVDLDFYSKIRIGDIVNRINGEIEKTASAIRTVIRILITVLTILTFVYLLILISWRLTLLTTVLLSLIALSNQYFVIKSKELGQILAEKSREYSRKIIEILTGIRLVKSVSNEEAEYQQIEELILAREDAQLKSQAISSIIGPINEILGIIIILFLVGLGRYLFTQQLEEFAPILLTYLVILFRLLPFIGQLNNARTQFANSIHSIDIVEDFLRKDNKPFQTRGIKPFERLIEGIQFEGVDFAYPDHEKLVLKQLSLWIPKGKTIALVGSSGAGKSTIADLLPRFYDPTAGRITIDGIDLKDYEIKSFRRNMGIVSQDTFLFNHTIRYNIAYGLEHISEEEIITAARRANAHEFILQLPQGLDTEVGDRGVMLSGGQRQRIAIARALLRNPDILILDEATSALDTVSERLVQEAIDELCRDRTTLVIAHRLSTVQKAHQIVVLDGGQVVEIGNHEELLAANKYYAHLYQMQFRDKEHKNSSLITEDISTRLSSENFNDISHQMRTNLHSMLGSLRLVIDHLVDNQEEREKLIEESYQSGLTILKRLEYFESASISSK</sequence>
<dbReference type="InterPro" id="IPR036640">
    <property type="entry name" value="ABC1_TM_sf"/>
</dbReference>
<dbReference type="RefSeq" id="WP_015194295.1">
    <property type="nucleotide sequence ID" value="NC_019748.1"/>
</dbReference>
<dbReference type="InterPro" id="IPR011527">
    <property type="entry name" value="ABC1_TM_dom"/>
</dbReference>
<evidence type="ECO:0000256" key="3">
    <source>
        <dbReference type="ARBA" id="ARBA00022741"/>
    </source>
</evidence>
<organism evidence="10 11">
    <name type="scientific">Stanieria cyanosphaera (strain ATCC 29371 / PCC 7437)</name>
    <dbReference type="NCBI Taxonomy" id="111780"/>
    <lineage>
        <taxon>Bacteria</taxon>
        <taxon>Bacillati</taxon>
        <taxon>Cyanobacteriota</taxon>
        <taxon>Cyanophyceae</taxon>
        <taxon>Pleurocapsales</taxon>
        <taxon>Dermocarpellaceae</taxon>
        <taxon>Stanieria</taxon>
    </lineage>
</organism>
<dbReference type="Proteomes" id="UP000010473">
    <property type="component" value="Chromosome"/>
</dbReference>
<evidence type="ECO:0000259" key="8">
    <source>
        <dbReference type="PROSITE" id="PS50893"/>
    </source>
</evidence>
<dbReference type="HOGENOM" id="CLU_000604_84_3_3"/>
<feature type="transmembrane region" description="Helical" evidence="7">
    <location>
        <begin position="16"/>
        <end position="47"/>
    </location>
</feature>
<evidence type="ECO:0000256" key="2">
    <source>
        <dbReference type="ARBA" id="ARBA00022692"/>
    </source>
</evidence>
<keyword evidence="11" id="KW-1185">Reference proteome</keyword>
<dbReference type="GO" id="GO:0005524">
    <property type="term" value="F:ATP binding"/>
    <property type="evidence" value="ECO:0007669"/>
    <property type="project" value="UniProtKB-KW"/>
</dbReference>
<evidence type="ECO:0000256" key="7">
    <source>
        <dbReference type="SAM" id="Phobius"/>
    </source>
</evidence>
<dbReference type="SUPFAM" id="SSF52540">
    <property type="entry name" value="P-loop containing nucleoside triphosphate hydrolases"/>
    <property type="match status" value="1"/>
</dbReference>
<evidence type="ECO:0000313" key="10">
    <source>
        <dbReference type="EMBL" id="AFZ36630.1"/>
    </source>
</evidence>